<dbReference type="GO" id="GO:0006260">
    <property type="term" value="P:DNA replication"/>
    <property type="evidence" value="ECO:0007669"/>
    <property type="project" value="TreeGrafter"/>
</dbReference>
<dbReference type="PANTHER" id="PTHR30050">
    <property type="entry name" value="CHROMOSOMAL REPLICATION INITIATOR PROTEIN DNAA"/>
    <property type="match status" value="1"/>
</dbReference>
<dbReference type="GO" id="GO:0005524">
    <property type="term" value="F:ATP binding"/>
    <property type="evidence" value="ECO:0007669"/>
    <property type="project" value="UniProtKB-KW"/>
</dbReference>
<dbReference type="PANTHER" id="PTHR30050:SF4">
    <property type="entry name" value="ATP-BINDING PROTEIN RV3427C IN INSERTION SEQUENCE-RELATED"/>
    <property type="match status" value="1"/>
</dbReference>
<dbReference type="InterPro" id="IPR002611">
    <property type="entry name" value="IstB_ATP-bd"/>
</dbReference>
<keyword evidence="2" id="KW-0547">Nucleotide-binding</keyword>
<protein>
    <submittedName>
        <fullName evidence="2">ATP-binding protein</fullName>
    </submittedName>
</protein>
<evidence type="ECO:0000259" key="1">
    <source>
        <dbReference type="Pfam" id="PF01695"/>
    </source>
</evidence>
<dbReference type="InterPro" id="IPR001270">
    <property type="entry name" value="ClpA/B"/>
</dbReference>
<dbReference type="PRINTS" id="PR00300">
    <property type="entry name" value="CLPPROTEASEA"/>
</dbReference>
<proteinExistence type="predicted"/>
<dbReference type="PIRSF" id="PIRSF003073">
    <property type="entry name" value="DNAC_TnpB_IstB"/>
    <property type="match status" value="1"/>
</dbReference>
<dbReference type="Gene3D" id="3.40.50.300">
    <property type="entry name" value="P-loop containing nucleotide triphosphate hydrolases"/>
    <property type="match status" value="1"/>
</dbReference>
<evidence type="ECO:0000313" key="3">
    <source>
        <dbReference type="Proteomes" id="UP000567293"/>
    </source>
</evidence>
<sequence>MDEQFAQTLKHLRLWGVVTHWEEYVALAEQADGSPLRFLRHVLEEESSRHTENARRLRLLRAKIPDPWRMETFPFERQPNLNKKRLLALYDAFEYMEKHHNFCFIGPTGVGKTSLATAFLIQAIERGYRGRYVLFSDLINELFHSIADHSEAQVLGRYLAYDPLHIDELGYVEMEPTQVGLFFTLMHKRHRQKCTLITSNLGFSEWGSFLKNAHLTAALIDRLTENSYVINMSKCRSLRPVLQGKGEA</sequence>
<comment type="caution">
    <text evidence="2">The sequence shown here is derived from an EMBL/GenBank/DDBJ whole genome shotgun (WGS) entry which is preliminary data.</text>
</comment>
<reference evidence="2" key="1">
    <citation type="submission" date="2020-06" db="EMBL/GenBank/DDBJ databases">
        <title>Legume-microbial interactions unlock mineral nutrients during tropical forest succession.</title>
        <authorList>
            <person name="Epihov D.Z."/>
        </authorList>
    </citation>
    <scope>NUCLEOTIDE SEQUENCE [LARGE SCALE GENOMIC DNA]</scope>
    <source>
        <strain evidence="2">Pan2503</strain>
    </source>
</reference>
<dbReference type="Proteomes" id="UP000567293">
    <property type="component" value="Unassembled WGS sequence"/>
</dbReference>
<dbReference type="Pfam" id="PF01695">
    <property type="entry name" value="IstB_IS21"/>
    <property type="match status" value="1"/>
</dbReference>
<dbReference type="EMBL" id="JACDQQ010001492">
    <property type="protein sequence ID" value="MBA0086396.1"/>
    <property type="molecule type" value="Genomic_DNA"/>
</dbReference>
<dbReference type="CDD" id="cd00009">
    <property type="entry name" value="AAA"/>
    <property type="match status" value="1"/>
</dbReference>
<evidence type="ECO:0000313" key="2">
    <source>
        <dbReference type="EMBL" id="MBA0086396.1"/>
    </source>
</evidence>
<organism evidence="2 3">
    <name type="scientific">Candidatus Acidiferrum panamense</name>
    <dbReference type="NCBI Taxonomy" id="2741543"/>
    <lineage>
        <taxon>Bacteria</taxon>
        <taxon>Pseudomonadati</taxon>
        <taxon>Acidobacteriota</taxon>
        <taxon>Terriglobia</taxon>
        <taxon>Candidatus Acidiferrales</taxon>
        <taxon>Candidatus Acidiferrum</taxon>
    </lineage>
</organism>
<gene>
    <name evidence="2" type="ORF">HRJ53_15560</name>
</gene>
<dbReference type="InterPro" id="IPR028350">
    <property type="entry name" value="DNAC/IstB-like"/>
</dbReference>
<keyword evidence="2" id="KW-0067">ATP-binding</keyword>
<dbReference type="AlphaFoldDB" id="A0A7V8NS03"/>
<name>A0A7V8NS03_9BACT</name>
<feature type="domain" description="IstB-like ATP-binding" evidence="1">
    <location>
        <begin position="8"/>
        <end position="233"/>
    </location>
</feature>
<dbReference type="SUPFAM" id="SSF52540">
    <property type="entry name" value="P-loop containing nucleoside triphosphate hydrolases"/>
    <property type="match status" value="1"/>
</dbReference>
<dbReference type="InterPro" id="IPR027417">
    <property type="entry name" value="P-loop_NTPase"/>
</dbReference>
<accession>A0A7V8NS03</accession>
<keyword evidence="3" id="KW-1185">Reference proteome</keyword>